<proteinExistence type="predicted"/>
<evidence type="ECO:0000313" key="1">
    <source>
        <dbReference type="EMBL" id="QNT35629.1"/>
    </source>
</evidence>
<protein>
    <submittedName>
        <fullName evidence="1">Uncharacterized protein</fullName>
    </submittedName>
</protein>
<dbReference type="EMBL" id="MT776527">
    <property type="protein sequence ID" value="QNT35629.1"/>
    <property type="molecule type" value="Genomic_DNA"/>
</dbReference>
<dbReference type="AlphaFoldDB" id="A0A7H1KNW5"/>
<sequence length="102" mass="11264">MCNGNSQRTDILLKYQKDLFIFPPTLKFTKMPRAGSGAGRAGRSYAMRMGIMQASVPRDLPGCSGISLQAPDACESSPHLVQFPLELADVFHRCCELNQFVQ</sequence>
<organism evidence="1">
    <name type="scientific">uncultured Methanosarcinales archaeon</name>
    <dbReference type="NCBI Taxonomy" id="183757"/>
    <lineage>
        <taxon>Archaea</taxon>
        <taxon>Methanobacteriati</taxon>
        <taxon>Methanobacteriota</taxon>
        <taxon>Stenosarchaea group</taxon>
        <taxon>Methanomicrobia</taxon>
        <taxon>Methanosarcinales</taxon>
        <taxon>environmental samples</taxon>
    </lineage>
</organism>
<accession>A0A7H1KNW5</accession>
<gene>
    <name evidence="1" type="ORF">BFFPPMPJ_00034</name>
</gene>
<reference evidence="1" key="1">
    <citation type="submission" date="2020-07" db="EMBL/GenBank/DDBJ databases">
        <title>Unique genomic features of the anaerobic methanotrophic archaea.</title>
        <authorList>
            <person name="Chadwick G.L."/>
            <person name="Skennerton C.T."/>
            <person name="Laso-Perez R."/>
            <person name="Leu A.O."/>
            <person name="Speth D.R."/>
            <person name="Yu H."/>
            <person name="Morgan-Lang C."/>
            <person name="Hatzenpichler R."/>
            <person name="Goudeau D."/>
            <person name="Malmstrom R."/>
            <person name="Brazelton W.J."/>
            <person name="Woyke T."/>
            <person name="Hallam S.J."/>
            <person name="Tyson G.W."/>
            <person name="Wegener G."/>
            <person name="Boetius A."/>
            <person name="Orphan V."/>
        </authorList>
    </citation>
    <scope>NUCLEOTIDE SEQUENCE</scope>
</reference>
<name>A0A7H1KNW5_9EURY</name>